<keyword evidence="1" id="KW-0472">Membrane</keyword>
<gene>
    <name evidence="2" type="ORF">GCL60_03655</name>
</gene>
<reference evidence="2 3" key="1">
    <citation type="submission" date="2019-10" db="EMBL/GenBank/DDBJ databases">
        <title>New species of Slilvanegrellaceae.</title>
        <authorList>
            <person name="Pitt A."/>
            <person name="Hahn M.W."/>
        </authorList>
    </citation>
    <scope>NUCLEOTIDE SEQUENCE [LARGE SCALE GENOMIC DNA]</scope>
    <source>
        <strain evidence="2 3">SP-Ram-0.45-NSY-1</strain>
    </source>
</reference>
<dbReference type="RefSeq" id="WP_153418566.1">
    <property type="nucleotide sequence ID" value="NZ_WFLM01000001.1"/>
</dbReference>
<dbReference type="AlphaFoldDB" id="A0A6N6VX19"/>
<evidence type="ECO:0000256" key="1">
    <source>
        <dbReference type="SAM" id="Phobius"/>
    </source>
</evidence>
<dbReference type="Proteomes" id="UP000437748">
    <property type="component" value="Unassembled WGS sequence"/>
</dbReference>
<proteinExistence type="predicted"/>
<name>A0A6N6VX19_9BACT</name>
<dbReference type="OrthoDB" id="9342743at2"/>
<feature type="transmembrane region" description="Helical" evidence="1">
    <location>
        <begin position="7"/>
        <end position="25"/>
    </location>
</feature>
<organism evidence="2 3">
    <name type="scientific">Silvanigrella paludirubra</name>
    <dbReference type="NCBI Taxonomy" id="2499159"/>
    <lineage>
        <taxon>Bacteria</taxon>
        <taxon>Pseudomonadati</taxon>
        <taxon>Bdellovibrionota</taxon>
        <taxon>Oligoflexia</taxon>
        <taxon>Silvanigrellales</taxon>
        <taxon>Silvanigrellaceae</taxon>
        <taxon>Silvanigrella</taxon>
    </lineage>
</organism>
<keyword evidence="1" id="KW-1133">Transmembrane helix</keyword>
<accession>A0A6N6VX19</accession>
<dbReference type="EMBL" id="WFLM01000001">
    <property type="protein sequence ID" value="KAB8041043.1"/>
    <property type="molecule type" value="Genomic_DNA"/>
</dbReference>
<comment type="caution">
    <text evidence="2">The sequence shown here is derived from an EMBL/GenBank/DDBJ whole genome shotgun (WGS) entry which is preliminary data.</text>
</comment>
<evidence type="ECO:0008006" key="4">
    <source>
        <dbReference type="Google" id="ProtNLM"/>
    </source>
</evidence>
<sequence length="163" mass="18102">MTKISKIILILGILIGIVGIVLVYLKNKQKPLDYEYTMKTSSIDKNSGKVLDVGPSITSKYLGTLQFKTKPNSKNMAQALLCVEQYKNVEKVDLYMPDMGHGSQPPTVNQASLPSNLQSQASEGIGFGCLSLENMQLFMTGLWQVRLFYKDGTVGLFDFQILE</sequence>
<evidence type="ECO:0000313" key="2">
    <source>
        <dbReference type="EMBL" id="KAB8041043.1"/>
    </source>
</evidence>
<keyword evidence="1" id="KW-0812">Transmembrane</keyword>
<protein>
    <recommendedName>
        <fullName evidence="4">YtkA-like domain-containing protein</fullName>
    </recommendedName>
</protein>
<evidence type="ECO:0000313" key="3">
    <source>
        <dbReference type="Proteomes" id="UP000437748"/>
    </source>
</evidence>
<keyword evidence="3" id="KW-1185">Reference proteome</keyword>